<comment type="caution">
    <text evidence="3">The sequence shown here is derived from an EMBL/GenBank/DDBJ whole genome shotgun (WGS) entry which is preliminary data.</text>
</comment>
<feature type="domain" description="Chromo" evidence="2">
    <location>
        <begin position="39"/>
        <end position="99"/>
    </location>
</feature>
<comment type="subunit">
    <text evidence="1">Component of the NuA4 histone acetyltransferase complex.</text>
</comment>
<evidence type="ECO:0000256" key="1">
    <source>
        <dbReference type="ARBA" id="ARBA00011353"/>
    </source>
</evidence>
<dbReference type="SMART" id="SM00298">
    <property type="entry name" value="CHROMO"/>
    <property type="match status" value="1"/>
</dbReference>
<dbReference type="Proteomes" id="UP000293823">
    <property type="component" value="Unassembled WGS sequence"/>
</dbReference>
<keyword evidence="4" id="KW-1185">Reference proteome</keyword>
<organism evidence="3 4">
    <name type="scientific">Alternaria arborescens</name>
    <dbReference type="NCBI Taxonomy" id="156630"/>
    <lineage>
        <taxon>Eukaryota</taxon>
        <taxon>Fungi</taxon>
        <taxon>Dikarya</taxon>
        <taxon>Ascomycota</taxon>
        <taxon>Pezizomycotina</taxon>
        <taxon>Dothideomycetes</taxon>
        <taxon>Pleosporomycetidae</taxon>
        <taxon>Pleosporales</taxon>
        <taxon>Pleosporineae</taxon>
        <taxon>Pleosporaceae</taxon>
        <taxon>Alternaria</taxon>
        <taxon>Alternaria sect. Alternaria</taxon>
    </lineage>
</organism>
<dbReference type="AlphaFoldDB" id="A0A4Q4PW58"/>
<name>A0A4Q4PW58_9PLEO</name>
<accession>A0A4Q4PW58</accession>
<sequence>MKIYPVFHVSLLRLAATDPLPGQRQDPPPPVEVEGVEEWEVEDILDSRWDRRGRGGRPRLKYIVKWVGYDEPTEVPADYVGNAQEIVKNFHRCYPDKPR</sequence>
<dbReference type="CDD" id="cd00024">
    <property type="entry name" value="CD_CSD"/>
    <property type="match status" value="1"/>
</dbReference>
<dbReference type="Gene3D" id="2.40.50.40">
    <property type="match status" value="1"/>
</dbReference>
<dbReference type="PROSITE" id="PS50013">
    <property type="entry name" value="CHROMO_2"/>
    <property type="match status" value="1"/>
</dbReference>
<dbReference type="SUPFAM" id="SSF54160">
    <property type="entry name" value="Chromo domain-like"/>
    <property type="match status" value="1"/>
</dbReference>
<dbReference type="InterPro" id="IPR023780">
    <property type="entry name" value="Chromo_domain"/>
</dbReference>
<evidence type="ECO:0000259" key="2">
    <source>
        <dbReference type="PROSITE" id="PS50013"/>
    </source>
</evidence>
<reference evidence="4" key="1">
    <citation type="journal article" date="2019" name="bioRxiv">
        <title>Genomics, evolutionary history and diagnostics of the Alternaria alternata species group including apple and Asian pear pathotypes.</title>
        <authorList>
            <person name="Armitage A.D."/>
            <person name="Cockerton H.M."/>
            <person name="Sreenivasaprasad S."/>
            <person name="Woodhall J.W."/>
            <person name="Lane C.R."/>
            <person name="Harrison R.J."/>
            <person name="Clarkson J.P."/>
        </authorList>
    </citation>
    <scope>NUCLEOTIDE SEQUENCE [LARGE SCALE GENOMIC DNA]</scope>
    <source>
        <strain evidence="4">RGR 97.0016</strain>
    </source>
</reference>
<dbReference type="EMBL" id="PEJP01000186">
    <property type="protein sequence ID" value="RYO19309.1"/>
    <property type="molecule type" value="Genomic_DNA"/>
</dbReference>
<dbReference type="InterPro" id="IPR000953">
    <property type="entry name" value="Chromo/chromo_shadow_dom"/>
</dbReference>
<evidence type="ECO:0000313" key="3">
    <source>
        <dbReference type="EMBL" id="RYO19309.1"/>
    </source>
</evidence>
<dbReference type="InterPro" id="IPR016197">
    <property type="entry name" value="Chromo-like_dom_sf"/>
</dbReference>
<proteinExistence type="predicted"/>
<evidence type="ECO:0000313" key="4">
    <source>
        <dbReference type="Proteomes" id="UP000293823"/>
    </source>
</evidence>
<dbReference type="OrthoDB" id="194443at2759"/>
<gene>
    <name evidence="3" type="ORF">AA0113_g12806</name>
</gene>
<protein>
    <recommendedName>
        <fullName evidence="2">Chromo domain-containing protein</fullName>
    </recommendedName>
</protein>
<dbReference type="GO" id="GO:0006338">
    <property type="term" value="P:chromatin remodeling"/>
    <property type="evidence" value="ECO:0007669"/>
    <property type="project" value="UniProtKB-ARBA"/>
</dbReference>
<dbReference type="Pfam" id="PF00385">
    <property type="entry name" value="Chromo"/>
    <property type="match status" value="1"/>
</dbReference>